<keyword evidence="7 12" id="KW-0472">Membrane</keyword>
<accession>A0A2B4SM03</accession>
<evidence type="ECO:0000256" key="9">
    <source>
        <dbReference type="ARBA" id="ARBA00025707"/>
    </source>
</evidence>
<keyword evidence="8 13" id="KW-0012">Acyltransferase</keyword>
<evidence type="ECO:0000313" key="13">
    <source>
        <dbReference type="EMBL" id="PFX29542.1"/>
    </source>
</evidence>
<dbReference type="PANTHER" id="PTHR13906">
    <property type="entry name" value="PORCUPINE"/>
    <property type="match status" value="1"/>
</dbReference>
<feature type="region of interest" description="Disordered" evidence="11">
    <location>
        <begin position="267"/>
        <end position="303"/>
    </location>
</feature>
<gene>
    <name evidence="13" type="primary">mboat7</name>
    <name evidence="13" type="ORF">AWC38_SpisGene5722</name>
</gene>
<feature type="transmembrane region" description="Helical" evidence="12">
    <location>
        <begin position="34"/>
        <end position="56"/>
    </location>
</feature>
<comment type="pathway">
    <text evidence="2">Lipid metabolism; phospholipid metabolism.</text>
</comment>
<dbReference type="GO" id="GO:0006661">
    <property type="term" value="P:phosphatidylinositol biosynthetic process"/>
    <property type="evidence" value="ECO:0007669"/>
    <property type="project" value="TreeGrafter"/>
</dbReference>
<evidence type="ECO:0000256" key="6">
    <source>
        <dbReference type="ARBA" id="ARBA00022989"/>
    </source>
</evidence>
<evidence type="ECO:0000256" key="2">
    <source>
        <dbReference type="ARBA" id="ARBA00005074"/>
    </source>
</evidence>
<keyword evidence="6 12" id="KW-1133">Transmembrane helix</keyword>
<evidence type="ECO:0000256" key="5">
    <source>
        <dbReference type="ARBA" id="ARBA00022692"/>
    </source>
</evidence>
<feature type="transmembrane region" description="Helical" evidence="12">
    <location>
        <begin position="76"/>
        <end position="96"/>
    </location>
</feature>
<evidence type="ECO:0000313" key="14">
    <source>
        <dbReference type="Proteomes" id="UP000225706"/>
    </source>
</evidence>
<keyword evidence="5 12" id="KW-0812">Transmembrane</keyword>
<comment type="subcellular location">
    <subcellularLocation>
        <location evidence="1">Membrane</location>
        <topology evidence="1">Multi-pass membrane protein</topology>
    </subcellularLocation>
</comment>
<evidence type="ECO:0000256" key="7">
    <source>
        <dbReference type="ARBA" id="ARBA00023136"/>
    </source>
</evidence>
<keyword evidence="14" id="KW-1185">Reference proteome</keyword>
<name>A0A2B4SM03_STYPI</name>
<dbReference type="STRING" id="50429.A0A2B4SM03"/>
<dbReference type="OrthoDB" id="7663182at2759"/>
<feature type="transmembrane region" description="Helical" evidence="12">
    <location>
        <begin position="6"/>
        <end position="22"/>
    </location>
</feature>
<dbReference type="GO" id="GO:0030258">
    <property type="term" value="P:lipid modification"/>
    <property type="evidence" value="ECO:0007669"/>
    <property type="project" value="TreeGrafter"/>
</dbReference>
<reference evidence="14" key="1">
    <citation type="journal article" date="2017" name="bioRxiv">
        <title>Comparative analysis of the genomes of Stylophora pistillata and Acropora digitifera provides evidence for extensive differences between species of corals.</title>
        <authorList>
            <person name="Voolstra C.R."/>
            <person name="Li Y."/>
            <person name="Liew Y.J."/>
            <person name="Baumgarten S."/>
            <person name="Zoccola D."/>
            <person name="Flot J.-F."/>
            <person name="Tambutte S."/>
            <person name="Allemand D."/>
            <person name="Aranda M."/>
        </authorList>
    </citation>
    <scope>NUCLEOTIDE SEQUENCE [LARGE SCALE GENOMIC DNA]</scope>
</reference>
<evidence type="ECO:0000256" key="10">
    <source>
        <dbReference type="ARBA" id="ARBA00093678"/>
    </source>
</evidence>
<evidence type="ECO:0000256" key="4">
    <source>
        <dbReference type="ARBA" id="ARBA00022679"/>
    </source>
</evidence>
<feature type="transmembrane region" description="Helical" evidence="12">
    <location>
        <begin position="354"/>
        <end position="374"/>
    </location>
</feature>
<feature type="transmembrane region" description="Helical" evidence="12">
    <location>
        <begin position="436"/>
        <end position="458"/>
    </location>
</feature>
<dbReference type="Pfam" id="PF03062">
    <property type="entry name" value="MBOAT"/>
    <property type="match status" value="1"/>
</dbReference>
<dbReference type="GO" id="GO:0071617">
    <property type="term" value="F:lysophospholipid acyltransferase activity"/>
    <property type="evidence" value="ECO:0007669"/>
    <property type="project" value="TreeGrafter"/>
</dbReference>
<comment type="pathway">
    <text evidence="9">Phospholipid metabolism.</text>
</comment>
<dbReference type="GO" id="GO:0044233">
    <property type="term" value="C:mitochondria-associated endoplasmic reticulum membrane contact site"/>
    <property type="evidence" value="ECO:0007669"/>
    <property type="project" value="TreeGrafter"/>
</dbReference>
<proteinExistence type="inferred from homology"/>
<dbReference type="PANTHER" id="PTHR13906:SF16">
    <property type="entry name" value="LYSOPHOSPHOLIPID ACYLTRANSFERASE 7"/>
    <property type="match status" value="1"/>
</dbReference>
<evidence type="ECO:0000256" key="3">
    <source>
        <dbReference type="ARBA" id="ARBA00010323"/>
    </source>
</evidence>
<comment type="similarity">
    <text evidence="3">Belongs to the membrane-bound acyltransferase family.</text>
</comment>
<dbReference type="InterPro" id="IPR049941">
    <property type="entry name" value="LPLAT_7/PORCN-like"/>
</dbReference>
<evidence type="ECO:0000256" key="12">
    <source>
        <dbReference type="SAM" id="Phobius"/>
    </source>
</evidence>
<sequence length="473" mass="54780">MSTTDLLYLCMLLGSIPFGHLVKLSGSPARKQFLSTVAGVCLSLALVGVWGILHSFWTILGTYVIVISLGRRRCEWVAFIFVFGYLFFFRTCKYFGFEKPPEHSNAIQLLVTLRCCTLPFEIFESEEETGEGESKKSKQPSFYEFLSYSYCYCGLTTGPYYRYKTYKDMINQQHPEKISTIIPAMRNLQTLPFFGVMYLILNRYFPISHIGTPEYTSHPWGMIYQLAYLVPTFHGFRWRFYVGWLLAESCCMTLGLGAYPFETEPKPGLGPTKEIPKESEAFPEENGTVDQTTSKQNKESNQDTHSFETIHNIKIFEVEFSPSMGNTMKNWNMTVQWWIATYIHRKTPFKNKNLRMFVTLLVSAFWHGVAPGYYLTFLGVPLTVIAEVQMSNAIKPYLSPELCYWYDWLSWFFHYRSMEYLGCGFMLLQLTPCLEAWQSMYFVGHIVMAAFIVIPLFIPKKHTSDKEAKKKLS</sequence>
<dbReference type="AlphaFoldDB" id="A0A2B4SM03"/>
<dbReference type="Proteomes" id="UP000225706">
    <property type="component" value="Unassembled WGS sequence"/>
</dbReference>
<keyword evidence="4 13" id="KW-0808">Transferase</keyword>
<dbReference type="EMBL" id="LSMT01000064">
    <property type="protein sequence ID" value="PFX29542.1"/>
    <property type="molecule type" value="Genomic_DNA"/>
</dbReference>
<evidence type="ECO:0000256" key="11">
    <source>
        <dbReference type="SAM" id="MobiDB-lite"/>
    </source>
</evidence>
<evidence type="ECO:0000256" key="1">
    <source>
        <dbReference type="ARBA" id="ARBA00004141"/>
    </source>
</evidence>
<evidence type="ECO:0000256" key="8">
    <source>
        <dbReference type="ARBA" id="ARBA00023315"/>
    </source>
</evidence>
<organism evidence="13 14">
    <name type="scientific">Stylophora pistillata</name>
    <name type="common">Smooth cauliflower coral</name>
    <dbReference type="NCBI Taxonomy" id="50429"/>
    <lineage>
        <taxon>Eukaryota</taxon>
        <taxon>Metazoa</taxon>
        <taxon>Cnidaria</taxon>
        <taxon>Anthozoa</taxon>
        <taxon>Hexacorallia</taxon>
        <taxon>Scleractinia</taxon>
        <taxon>Astrocoeniina</taxon>
        <taxon>Pocilloporidae</taxon>
        <taxon>Stylophora</taxon>
    </lineage>
</organism>
<comment type="caution">
    <text evidence="13">The sequence shown here is derived from an EMBL/GenBank/DDBJ whole genome shotgun (WGS) entry which is preliminary data.</text>
</comment>
<dbReference type="InterPro" id="IPR004299">
    <property type="entry name" value="MBOAT_fam"/>
</dbReference>
<dbReference type="GO" id="GO:0016020">
    <property type="term" value="C:membrane"/>
    <property type="evidence" value="ECO:0007669"/>
    <property type="project" value="UniProtKB-SubCell"/>
</dbReference>
<protein>
    <recommendedName>
        <fullName evidence="10">Lysophospholipid acyltransferase 7</fullName>
    </recommendedName>
</protein>